<organism evidence="2 3">
    <name type="scientific">Elysia marginata</name>
    <dbReference type="NCBI Taxonomy" id="1093978"/>
    <lineage>
        <taxon>Eukaryota</taxon>
        <taxon>Metazoa</taxon>
        <taxon>Spiralia</taxon>
        <taxon>Lophotrochozoa</taxon>
        <taxon>Mollusca</taxon>
        <taxon>Gastropoda</taxon>
        <taxon>Heterobranchia</taxon>
        <taxon>Euthyneura</taxon>
        <taxon>Panpulmonata</taxon>
        <taxon>Sacoglossa</taxon>
        <taxon>Placobranchoidea</taxon>
        <taxon>Plakobranchidae</taxon>
        <taxon>Elysia</taxon>
    </lineage>
</organism>
<feature type="compositionally biased region" description="Acidic residues" evidence="1">
    <location>
        <begin position="69"/>
        <end position="82"/>
    </location>
</feature>
<dbReference type="Proteomes" id="UP000762676">
    <property type="component" value="Unassembled WGS sequence"/>
</dbReference>
<keyword evidence="3" id="KW-1185">Reference proteome</keyword>
<protein>
    <submittedName>
        <fullName evidence="2">Uncharacterized protein</fullName>
    </submittedName>
</protein>
<name>A0AAV4G1U1_9GAST</name>
<evidence type="ECO:0000256" key="1">
    <source>
        <dbReference type="SAM" id="MobiDB-lite"/>
    </source>
</evidence>
<evidence type="ECO:0000313" key="3">
    <source>
        <dbReference type="Proteomes" id="UP000762676"/>
    </source>
</evidence>
<feature type="region of interest" description="Disordered" evidence="1">
    <location>
        <begin position="1"/>
        <end position="85"/>
    </location>
</feature>
<feature type="compositionally biased region" description="Acidic residues" evidence="1">
    <location>
        <begin position="26"/>
        <end position="62"/>
    </location>
</feature>
<dbReference type="EMBL" id="BMAT01011783">
    <property type="protein sequence ID" value="GFR78918.1"/>
    <property type="molecule type" value="Genomic_DNA"/>
</dbReference>
<evidence type="ECO:0000313" key="2">
    <source>
        <dbReference type="EMBL" id="GFR78918.1"/>
    </source>
</evidence>
<accession>A0AAV4G1U1</accession>
<proteinExistence type="predicted"/>
<reference evidence="2 3" key="1">
    <citation type="journal article" date="2021" name="Elife">
        <title>Chloroplast acquisition without the gene transfer in kleptoplastic sea slugs, Plakobranchus ocellatus.</title>
        <authorList>
            <person name="Maeda T."/>
            <person name="Takahashi S."/>
            <person name="Yoshida T."/>
            <person name="Shimamura S."/>
            <person name="Takaki Y."/>
            <person name="Nagai Y."/>
            <person name="Toyoda A."/>
            <person name="Suzuki Y."/>
            <person name="Arimoto A."/>
            <person name="Ishii H."/>
            <person name="Satoh N."/>
            <person name="Nishiyama T."/>
            <person name="Hasebe M."/>
            <person name="Maruyama T."/>
            <person name="Minagawa J."/>
            <person name="Obokata J."/>
            <person name="Shigenobu S."/>
        </authorList>
    </citation>
    <scope>NUCLEOTIDE SEQUENCE [LARGE SCALE GENOMIC DNA]</scope>
</reference>
<dbReference type="AlphaFoldDB" id="A0AAV4G1U1"/>
<comment type="caution">
    <text evidence="2">The sequence shown here is derived from an EMBL/GenBank/DDBJ whole genome shotgun (WGS) entry which is preliminary data.</text>
</comment>
<sequence>MNYLFQALGVDLPSPGIEPPDPLVMSDDDDGSDENDDDGGDEDDDDDGDDDDDDDHDEDDNGDGGGGDDGIDDDGEENDENDDGRVKIQKNIKQFKARKCCKKLAIQLDLSNYIYNE</sequence>
<gene>
    <name evidence="2" type="ORF">ElyMa_005861400</name>
</gene>